<dbReference type="PANTHER" id="PTHR35849:SF2">
    <property type="entry name" value="BLR2341 PROTEIN"/>
    <property type="match status" value="1"/>
</dbReference>
<dbReference type="Proteomes" id="UP000288178">
    <property type="component" value="Unassembled WGS sequence"/>
</dbReference>
<sequence length="114" mass="11786">MPRKAKTVPAAPPAARPLPDELTIYTVGELHRQWLDWIATLPADGAVAALAAHAVDQVDAAGLQLLVSLDSALARRGAALTLQDPSSTLVDGCHAMGLGAWLQTRTQAATGAKA</sequence>
<dbReference type="EMBL" id="SACT01000002">
    <property type="protein sequence ID" value="RVT52278.1"/>
    <property type="molecule type" value="Genomic_DNA"/>
</dbReference>
<reference evidence="2 3" key="1">
    <citation type="submission" date="2019-01" db="EMBL/GenBank/DDBJ databases">
        <authorList>
            <person name="Chen W.-M."/>
        </authorList>
    </citation>
    <scope>NUCLEOTIDE SEQUENCE [LARGE SCALE GENOMIC DNA]</scope>
    <source>
        <strain evidence="2 3">ICH-3</strain>
    </source>
</reference>
<evidence type="ECO:0000313" key="2">
    <source>
        <dbReference type="EMBL" id="RVT52278.1"/>
    </source>
</evidence>
<keyword evidence="3" id="KW-1185">Reference proteome</keyword>
<dbReference type="PANTHER" id="PTHR35849">
    <property type="entry name" value="BLR2341 PROTEIN"/>
    <property type="match status" value="1"/>
</dbReference>
<name>A0A3S2VXT7_9BURK</name>
<dbReference type="AlphaFoldDB" id="A0A3S2VXT7"/>
<dbReference type="Gene3D" id="3.30.750.24">
    <property type="entry name" value="STAS domain"/>
    <property type="match status" value="1"/>
</dbReference>
<dbReference type="InterPro" id="IPR058548">
    <property type="entry name" value="MlaB-like_STAS"/>
</dbReference>
<comment type="caution">
    <text evidence="2">The sequence shown here is derived from an EMBL/GenBank/DDBJ whole genome shotgun (WGS) entry which is preliminary data.</text>
</comment>
<evidence type="ECO:0000313" key="3">
    <source>
        <dbReference type="Proteomes" id="UP000288178"/>
    </source>
</evidence>
<dbReference type="Pfam" id="PF13466">
    <property type="entry name" value="STAS_2"/>
    <property type="match status" value="1"/>
</dbReference>
<dbReference type="SUPFAM" id="SSF52091">
    <property type="entry name" value="SpoIIaa-like"/>
    <property type="match status" value="1"/>
</dbReference>
<proteinExistence type="predicted"/>
<accession>A0A3S2VXT7</accession>
<dbReference type="RefSeq" id="WP_128197399.1">
    <property type="nucleotide sequence ID" value="NZ_SACT01000002.1"/>
</dbReference>
<organism evidence="2 3">
    <name type="scientific">Rubrivivax albus</name>
    <dbReference type="NCBI Taxonomy" id="2499835"/>
    <lineage>
        <taxon>Bacteria</taxon>
        <taxon>Pseudomonadati</taxon>
        <taxon>Pseudomonadota</taxon>
        <taxon>Betaproteobacteria</taxon>
        <taxon>Burkholderiales</taxon>
        <taxon>Sphaerotilaceae</taxon>
        <taxon>Rubrivivax</taxon>
    </lineage>
</organism>
<protein>
    <submittedName>
        <fullName evidence="2">STAS domain-containing protein</fullName>
    </submittedName>
</protein>
<dbReference type="InterPro" id="IPR052746">
    <property type="entry name" value="MlaB_ABC_Transporter"/>
</dbReference>
<evidence type="ECO:0000259" key="1">
    <source>
        <dbReference type="Pfam" id="PF13466"/>
    </source>
</evidence>
<gene>
    <name evidence="2" type="ORF">ENE75_07420</name>
</gene>
<dbReference type="InterPro" id="IPR036513">
    <property type="entry name" value="STAS_dom_sf"/>
</dbReference>
<feature type="domain" description="MlaB-like STAS" evidence="1">
    <location>
        <begin position="18"/>
        <end position="98"/>
    </location>
</feature>